<sequence>MFKVFQVLCLALSVFSATSLASPNPLTIDGREPLSAASSRLARSPVVQPVPVAGELSNAVRLARGLPPRSPKFRRYLPGRRSPTIVARGPSPSNNPTGTVIQVTRADNGALVGYVPNHYVNSATNRYGVTSDMSSALKVSYNGGELTETNAPDAAHPFLGAVVGPASNSNDLSTGSPDYALLTGSSHTAAGSPPASVGNSYSGQNSESTIWNYNSASHGLTAAWINTDGTTAPTHLYYLGGSDALLLVGDVNAFNSAFPGGYPVVLSLI</sequence>
<keyword evidence="1" id="KW-0732">Signal</keyword>
<proteinExistence type="predicted"/>
<feature type="signal peptide" evidence="1">
    <location>
        <begin position="1"/>
        <end position="21"/>
    </location>
</feature>
<evidence type="ECO:0000256" key="1">
    <source>
        <dbReference type="SAM" id="SignalP"/>
    </source>
</evidence>
<reference evidence="2" key="1">
    <citation type="submission" date="2020-11" db="EMBL/GenBank/DDBJ databases">
        <authorList>
            <consortium name="DOE Joint Genome Institute"/>
            <person name="Ahrendt S."/>
            <person name="Riley R."/>
            <person name="Andreopoulos W."/>
            <person name="Labutti K."/>
            <person name="Pangilinan J."/>
            <person name="Ruiz-Duenas F.J."/>
            <person name="Barrasa J.M."/>
            <person name="Sanchez-Garcia M."/>
            <person name="Camarero S."/>
            <person name="Miyauchi S."/>
            <person name="Serrano A."/>
            <person name="Linde D."/>
            <person name="Babiker R."/>
            <person name="Drula E."/>
            <person name="Ayuso-Fernandez I."/>
            <person name="Pacheco R."/>
            <person name="Padilla G."/>
            <person name="Ferreira P."/>
            <person name="Barriuso J."/>
            <person name="Kellner H."/>
            <person name="Castanera R."/>
            <person name="Alfaro M."/>
            <person name="Ramirez L."/>
            <person name="Pisabarro A.G."/>
            <person name="Kuo A."/>
            <person name="Tritt A."/>
            <person name="Lipzen A."/>
            <person name="He G."/>
            <person name="Yan M."/>
            <person name="Ng V."/>
            <person name="Cullen D."/>
            <person name="Martin F."/>
            <person name="Rosso M.-N."/>
            <person name="Henrissat B."/>
            <person name="Hibbett D."/>
            <person name="Martinez A.T."/>
            <person name="Grigoriev I.V."/>
        </authorList>
    </citation>
    <scope>NUCLEOTIDE SEQUENCE</scope>
    <source>
        <strain evidence="2">CBS 506.95</strain>
    </source>
</reference>
<keyword evidence="3" id="KW-1185">Reference proteome</keyword>
<dbReference type="OrthoDB" id="4584900at2759"/>
<organism evidence="2 3">
    <name type="scientific">Crepidotus variabilis</name>
    <dbReference type="NCBI Taxonomy" id="179855"/>
    <lineage>
        <taxon>Eukaryota</taxon>
        <taxon>Fungi</taxon>
        <taxon>Dikarya</taxon>
        <taxon>Basidiomycota</taxon>
        <taxon>Agaricomycotina</taxon>
        <taxon>Agaricomycetes</taxon>
        <taxon>Agaricomycetidae</taxon>
        <taxon>Agaricales</taxon>
        <taxon>Agaricineae</taxon>
        <taxon>Crepidotaceae</taxon>
        <taxon>Crepidotus</taxon>
    </lineage>
</organism>
<name>A0A9P6JUS4_9AGAR</name>
<dbReference type="Proteomes" id="UP000807306">
    <property type="component" value="Unassembled WGS sequence"/>
</dbReference>
<comment type="caution">
    <text evidence="2">The sequence shown here is derived from an EMBL/GenBank/DDBJ whole genome shotgun (WGS) entry which is preliminary data.</text>
</comment>
<gene>
    <name evidence="2" type="ORF">CPB83DRAFT_846162</name>
</gene>
<evidence type="ECO:0000313" key="3">
    <source>
        <dbReference type="Proteomes" id="UP000807306"/>
    </source>
</evidence>
<dbReference type="AlphaFoldDB" id="A0A9P6JUS4"/>
<accession>A0A9P6JUS4</accession>
<feature type="chain" id="PRO_5040115112" evidence="1">
    <location>
        <begin position="22"/>
        <end position="269"/>
    </location>
</feature>
<dbReference type="EMBL" id="MU157829">
    <property type="protein sequence ID" value="KAF9533268.1"/>
    <property type="molecule type" value="Genomic_DNA"/>
</dbReference>
<protein>
    <submittedName>
        <fullName evidence="2">Uncharacterized protein</fullName>
    </submittedName>
</protein>
<evidence type="ECO:0000313" key="2">
    <source>
        <dbReference type="EMBL" id="KAF9533268.1"/>
    </source>
</evidence>